<accession>A0ABD0LPM8</accession>
<gene>
    <name evidence="2" type="ORF">BaRGS_00007663</name>
</gene>
<evidence type="ECO:0000313" key="3">
    <source>
        <dbReference type="Proteomes" id="UP001519460"/>
    </source>
</evidence>
<dbReference type="AlphaFoldDB" id="A0ABD0LPM8"/>
<name>A0ABD0LPM8_9CAEN</name>
<keyword evidence="3" id="KW-1185">Reference proteome</keyword>
<sequence>MRQQNTTQAWSVIRFITGEARTDGQLKGGPTGQQHYKTRGGPANQVTEKLACPIKSIMTRAIGEKQNAPSCDRTPNVPRVTNCTCWVTEIGHGGHEDLSWHVPPPC</sequence>
<dbReference type="Proteomes" id="UP001519460">
    <property type="component" value="Unassembled WGS sequence"/>
</dbReference>
<organism evidence="2 3">
    <name type="scientific">Batillaria attramentaria</name>
    <dbReference type="NCBI Taxonomy" id="370345"/>
    <lineage>
        <taxon>Eukaryota</taxon>
        <taxon>Metazoa</taxon>
        <taxon>Spiralia</taxon>
        <taxon>Lophotrochozoa</taxon>
        <taxon>Mollusca</taxon>
        <taxon>Gastropoda</taxon>
        <taxon>Caenogastropoda</taxon>
        <taxon>Sorbeoconcha</taxon>
        <taxon>Cerithioidea</taxon>
        <taxon>Batillariidae</taxon>
        <taxon>Batillaria</taxon>
    </lineage>
</organism>
<evidence type="ECO:0000256" key="1">
    <source>
        <dbReference type="SAM" id="MobiDB-lite"/>
    </source>
</evidence>
<dbReference type="EMBL" id="JACVVK020000033">
    <property type="protein sequence ID" value="KAK7501178.1"/>
    <property type="molecule type" value="Genomic_DNA"/>
</dbReference>
<reference evidence="2 3" key="1">
    <citation type="journal article" date="2023" name="Sci. Data">
        <title>Genome assembly of the Korean intertidal mud-creeper Batillaria attramentaria.</title>
        <authorList>
            <person name="Patra A.K."/>
            <person name="Ho P.T."/>
            <person name="Jun S."/>
            <person name="Lee S.J."/>
            <person name="Kim Y."/>
            <person name="Won Y.J."/>
        </authorList>
    </citation>
    <scope>NUCLEOTIDE SEQUENCE [LARGE SCALE GENOMIC DNA]</scope>
    <source>
        <strain evidence="2">Wonlab-2016</strain>
    </source>
</reference>
<proteinExistence type="predicted"/>
<evidence type="ECO:0000313" key="2">
    <source>
        <dbReference type="EMBL" id="KAK7501178.1"/>
    </source>
</evidence>
<protein>
    <submittedName>
        <fullName evidence="2">Uncharacterized protein</fullName>
    </submittedName>
</protein>
<comment type="caution">
    <text evidence="2">The sequence shown here is derived from an EMBL/GenBank/DDBJ whole genome shotgun (WGS) entry which is preliminary data.</text>
</comment>
<feature type="region of interest" description="Disordered" evidence="1">
    <location>
        <begin position="21"/>
        <end position="44"/>
    </location>
</feature>